<dbReference type="InterPro" id="IPR016181">
    <property type="entry name" value="Acyl_CoA_acyltransferase"/>
</dbReference>
<sequence>MGVSIEPASFPEDTGTIHSLFSGYAASLGIDLTFQSFQDELESIPGKYAEAQGGALLIARTTEPRRSDAQGSVWLPPSSAIGCVALRRSSDHWCEIKRLYVVPEARGLNLGDRLVEAIVAQAKSLGYRGMRLDTLPEMLAAQRLYRKYGFIETEPYYETPLHDTIFMACDLTPP</sequence>
<dbReference type="GeneID" id="81361154"/>
<dbReference type="Pfam" id="PF00583">
    <property type="entry name" value="Acetyltransf_1"/>
    <property type="match status" value="1"/>
</dbReference>
<dbReference type="PANTHER" id="PTHR43305">
    <property type="entry name" value="FAMILY N-ACETYLTRANSFERASE, PUTATIVE (AFU_ORTHOLOGUE AFUA_2G01380)-RELATED"/>
    <property type="match status" value="1"/>
</dbReference>
<dbReference type="PANTHER" id="PTHR43305:SF1">
    <property type="entry name" value="FAMILY N-ACETYLTRANSFERASE, PUTATIVE (AFU_ORTHOLOGUE AFUA_2G01380)-RELATED"/>
    <property type="match status" value="1"/>
</dbReference>
<dbReference type="RefSeq" id="XP_056472981.1">
    <property type="nucleotide sequence ID" value="XM_056622175.1"/>
</dbReference>
<organism evidence="2 3">
    <name type="scientific">Penicillium argentinense</name>
    <dbReference type="NCBI Taxonomy" id="1131581"/>
    <lineage>
        <taxon>Eukaryota</taxon>
        <taxon>Fungi</taxon>
        <taxon>Dikarya</taxon>
        <taxon>Ascomycota</taxon>
        <taxon>Pezizomycotina</taxon>
        <taxon>Eurotiomycetes</taxon>
        <taxon>Eurotiomycetidae</taxon>
        <taxon>Eurotiales</taxon>
        <taxon>Aspergillaceae</taxon>
        <taxon>Penicillium</taxon>
    </lineage>
</organism>
<dbReference type="CDD" id="cd04301">
    <property type="entry name" value="NAT_SF"/>
    <property type="match status" value="1"/>
</dbReference>
<proteinExistence type="predicted"/>
<reference evidence="2" key="1">
    <citation type="submission" date="2022-11" db="EMBL/GenBank/DDBJ databases">
        <authorList>
            <person name="Petersen C."/>
        </authorList>
    </citation>
    <scope>NUCLEOTIDE SEQUENCE</scope>
    <source>
        <strain evidence="2">IBT 30761</strain>
    </source>
</reference>
<dbReference type="GO" id="GO:0016747">
    <property type="term" value="F:acyltransferase activity, transferring groups other than amino-acyl groups"/>
    <property type="evidence" value="ECO:0007669"/>
    <property type="project" value="InterPro"/>
</dbReference>
<dbReference type="AlphaFoldDB" id="A0A9W9EZZ1"/>
<dbReference type="InterPro" id="IPR000182">
    <property type="entry name" value="GNAT_dom"/>
</dbReference>
<dbReference type="SUPFAM" id="SSF55729">
    <property type="entry name" value="Acyl-CoA N-acyltransferases (Nat)"/>
    <property type="match status" value="1"/>
</dbReference>
<reference evidence="2" key="2">
    <citation type="journal article" date="2023" name="IMA Fungus">
        <title>Comparative genomic study of the Penicillium genus elucidates a diverse pangenome and 15 lateral gene transfer events.</title>
        <authorList>
            <person name="Petersen C."/>
            <person name="Sorensen T."/>
            <person name="Nielsen M.R."/>
            <person name="Sondergaard T.E."/>
            <person name="Sorensen J.L."/>
            <person name="Fitzpatrick D.A."/>
            <person name="Frisvad J.C."/>
            <person name="Nielsen K.L."/>
        </authorList>
    </citation>
    <scope>NUCLEOTIDE SEQUENCE</scope>
    <source>
        <strain evidence="2">IBT 30761</strain>
    </source>
</reference>
<evidence type="ECO:0000313" key="2">
    <source>
        <dbReference type="EMBL" id="KAJ5091000.1"/>
    </source>
</evidence>
<evidence type="ECO:0000259" key="1">
    <source>
        <dbReference type="PROSITE" id="PS51186"/>
    </source>
</evidence>
<protein>
    <recommendedName>
        <fullName evidence="1">N-acetyltransferase domain-containing protein</fullName>
    </recommendedName>
</protein>
<dbReference type="OrthoDB" id="41532at2759"/>
<dbReference type="InterPro" id="IPR052777">
    <property type="entry name" value="Acetyltransferase_Enz"/>
</dbReference>
<evidence type="ECO:0000313" key="3">
    <source>
        <dbReference type="Proteomes" id="UP001149074"/>
    </source>
</evidence>
<accession>A0A9W9EZZ1</accession>
<dbReference type="Proteomes" id="UP001149074">
    <property type="component" value="Unassembled WGS sequence"/>
</dbReference>
<dbReference type="PROSITE" id="PS51186">
    <property type="entry name" value="GNAT"/>
    <property type="match status" value="1"/>
</dbReference>
<dbReference type="EMBL" id="JAPQKI010000009">
    <property type="protein sequence ID" value="KAJ5091000.1"/>
    <property type="molecule type" value="Genomic_DNA"/>
</dbReference>
<keyword evidence="3" id="KW-1185">Reference proteome</keyword>
<feature type="domain" description="N-acetyltransferase" evidence="1">
    <location>
        <begin position="32"/>
        <end position="172"/>
    </location>
</feature>
<name>A0A9W9EZZ1_9EURO</name>
<dbReference type="Gene3D" id="3.40.630.30">
    <property type="match status" value="1"/>
</dbReference>
<comment type="caution">
    <text evidence="2">The sequence shown here is derived from an EMBL/GenBank/DDBJ whole genome shotgun (WGS) entry which is preliminary data.</text>
</comment>
<gene>
    <name evidence="2" type="ORF">N7532_009684</name>
</gene>